<dbReference type="SUPFAM" id="SSF49299">
    <property type="entry name" value="PKD domain"/>
    <property type="match status" value="1"/>
</dbReference>
<feature type="signal peptide" evidence="3">
    <location>
        <begin position="1"/>
        <end position="22"/>
    </location>
</feature>
<evidence type="ECO:0000256" key="2">
    <source>
        <dbReference type="SAM" id="Phobius"/>
    </source>
</evidence>
<dbReference type="PROSITE" id="PS50093">
    <property type="entry name" value="PKD"/>
    <property type="match status" value="1"/>
</dbReference>
<evidence type="ECO:0000313" key="6">
    <source>
        <dbReference type="EMBL" id="OGY54485.1"/>
    </source>
</evidence>
<evidence type="ECO:0000259" key="5">
    <source>
        <dbReference type="PROSITE" id="PS51841"/>
    </source>
</evidence>
<dbReference type="SUPFAM" id="SSF74853">
    <property type="entry name" value="Lamin A/C globular tail domain"/>
    <property type="match status" value="3"/>
</dbReference>
<dbReference type="Gene3D" id="2.60.40.10">
    <property type="entry name" value="Immunoglobulins"/>
    <property type="match status" value="1"/>
</dbReference>
<reference evidence="6 7" key="1">
    <citation type="journal article" date="2016" name="Nat. Commun.">
        <title>Thousands of microbial genomes shed light on interconnected biogeochemical processes in an aquifer system.</title>
        <authorList>
            <person name="Anantharaman K."/>
            <person name="Brown C.T."/>
            <person name="Hug L.A."/>
            <person name="Sharon I."/>
            <person name="Castelle C.J."/>
            <person name="Probst A.J."/>
            <person name="Thomas B.C."/>
            <person name="Singh A."/>
            <person name="Wilkins M.J."/>
            <person name="Karaoz U."/>
            <person name="Brodie E.L."/>
            <person name="Williams K.H."/>
            <person name="Hubbard S.S."/>
            <person name="Banfield J.F."/>
        </authorList>
    </citation>
    <scope>NUCLEOTIDE SEQUENCE [LARGE SCALE GENOMIC DNA]</scope>
</reference>
<evidence type="ECO:0000256" key="3">
    <source>
        <dbReference type="SAM" id="SignalP"/>
    </source>
</evidence>
<feature type="compositionally biased region" description="Acidic residues" evidence="1">
    <location>
        <begin position="173"/>
        <end position="182"/>
    </location>
</feature>
<dbReference type="InterPro" id="IPR001322">
    <property type="entry name" value="Lamin_tail_dom"/>
</dbReference>
<dbReference type="CDD" id="cd00146">
    <property type="entry name" value="PKD"/>
    <property type="match status" value="1"/>
</dbReference>
<dbReference type="AlphaFoldDB" id="A0A1G1YQ56"/>
<dbReference type="EMBL" id="MHIO01000001">
    <property type="protein sequence ID" value="OGY54485.1"/>
    <property type="molecule type" value="Genomic_DNA"/>
</dbReference>
<keyword evidence="2" id="KW-0472">Membrane</keyword>
<feature type="chain" id="PRO_5009581612" description="PKD domain-containing protein" evidence="3">
    <location>
        <begin position="23"/>
        <end position="662"/>
    </location>
</feature>
<evidence type="ECO:0000313" key="7">
    <source>
        <dbReference type="Proteomes" id="UP000177250"/>
    </source>
</evidence>
<dbReference type="STRING" id="1797545.A3B15_02540"/>
<evidence type="ECO:0000259" key="4">
    <source>
        <dbReference type="PROSITE" id="PS50093"/>
    </source>
</evidence>
<feature type="region of interest" description="Disordered" evidence="1">
    <location>
        <begin position="150"/>
        <end position="195"/>
    </location>
</feature>
<feature type="domain" description="PKD" evidence="4">
    <location>
        <begin position="330"/>
        <end position="395"/>
    </location>
</feature>
<dbReference type="Pfam" id="PF18911">
    <property type="entry name" value="PKD_4"/>
    <property type="match status" value="1"/>
</dbReference>
<feature type="domain" description="LTD" evidence="5">
    <location>
        <begin position="18"/>
        <end position="131"/>
    </location>
</feature>
<name>A0A1G1YQ56_9BACT</name>
<feature type="region of interest" description="Disordered" evidence="1">
    <location>
        <begin position="577"/>
        <end position="598"/>
    </location>
</feature>
<comment type="caution">
    <text evidence="6">The sequence shown here is derived from an EMBL/GenBank/DDBJ whole genome shotgun (WGS) entry which is preliminary data.</text>
</comment>
<keyword evidence="2" id="KW-0812">Transmembrane</keyword>
<keyword evidence="3" id="KW-0732">Signal</keyword>
<dbReference type="PROSITE" id="PS51841">
    <property type="entry name" value="LTD"/>
    <property type="match status" value="3"/>
</dbReference>
<dbReference type="InterPro" id="IPR000601">
    <property type="entry name" value="PKD_dom"/>
</dbReference>
<keyword evidence="2" id="KW-1133">Transmembrane helix</keyword>
<accession>A0A1G1YQ56</accession>
<dbReference type="Proteomes" id="UP000177250">
    <property type="component" value="Unassembled WGS sequence"/>
</dbReference>
<dbReference type="Gene3D" id="2.60.40.1260">
    <property type="entry name" value="Lamin Tail domain"/>
    <property type="match status" value="1"/>
</dbReference>
<dbReference type="InterPro" id="IPR035986">
    <property type="entry name" value="PKD_dom_sf"/>
</dbReference>
<proteinExistence type="predicted"/>
<sequence length="662" mass="70803">MKTKLLALALLLALWPLQGAAAAEPAVLINEVAWMGTAVSANDEWLELYNQTEQEIDLAGWKLEAADGSPKIELAGIIPAGGYFLLERTDDETVPDLAANQIYTGSLSNSGEWLKLSDSSGNLIDEINAVAGWPGGDNDAKKTLERVNSDSWQTGLEPGGTPKAKNNVPNDPLPDDPEELPETSDTGDPAALADQSESAAKRGDIIFNEVFPDPVGSDLEQEFIEIKNAGAKKIDLTGWKITSLAKQIFILPSLMMMPQSLAVFYRPQTNLALNNLKEKITLYAKTGKIIDQTSYAFAPEGQSYQINDLAELSFGEISPFKPNLAKGEILPLARISGPKLAQVGEIIDFDASDSFDPQNRPLEFFWDFGDGRTGQGVIARQIYIKSGTYEIALKAVASELASSTEILKIKIAGKEMKKETSAATTTPTTTAAILPAATGLGGPAITETADSKPTAIEENLPYIYISEFLPSPDTKNSQEEFVEIFSQETWPTDLSGFLLDDAEGGSKPFVIPAGTIIKPGQYLAFFKPQTKLALNDSGDSIRLLSPGGRIVDQVDYAKTKKGAAFALAADFSWQEVDAPTPGRPNGLPGLEAETESEEPAVAATFTPKILGAEISRPIEAAPAPKESPAQGQPTGKLRYFVSAIFATAALGIGAVVKLRKPA</sequence>
<protein>
    <recommendedName>
        <fullName evidence="8">PKD domain-containing protein</fullName>
    </recommendedName>
</protein>
<dbReference type="InterPro" id="IPR036415">
    <property type="entry name" value="Lamin_tail_dom_sf"/>
</dbReference>
<feature type="transmembrane region" description="Helical" evidence="2">
    <location>
        <begin position="637"/>
        <end position="656"/>
    </location>
</feature>
<dbReference type="InterPro" id="IPR013783">
    <property type="entry name" value="Ig-like_fold"/>
</dbReference>
<evidence type="ECO:0008006" key="8">
    <source>
        <dbReference type="Google" id="ProtNLM"/>
    </source>
</evidence>
<gene>
    <name evidence="6" type="ORF">A3B15_02540</name>
</gene>
<organism evidence="6 7">
    <name type="scientific">Candidatus Buchananbacteria bacterium RIFCSPLOWO2_01_FULL_45_31</name>
    <dbReference type="NCBI Taxonomy" id="1797545"/>
    <lineage>
        <taxon>Bacteria</taxon>
        <taxon>Candidatus Buchananiibacteriota</taxon>
    </lineage>
</organism>
<feature type="domain" description="LTD" evidence="5">
    <location>
        <begin position="454"/>
        <end position="558"/>
    </location>
</feature>
<evidence type="ECO:0000256" key="1">
    <source>
        <dbReference type="SAM" id="MobiDB-lite"/>
    </source>
</evidence>
<feature type="domain" description="LTD" evidence="5">
    <location>
        <begin position="193"/>
        <end position="297"/>
    </location>
</feature>
<dbReference type="Pfam" id="PF00932">
    <property type="entry name" value="LTD"/>
    <property type="match status" value="3"/>
</dbReference>